<dbReference type="RefSeq" id="WP_015932652.1">
    <property type="nucleotide sequence ID" value="NC_011894.1"/>
</dbReference>
<gene>
    <name evidence="1" type="ordered locus">Mnod_6265</name>
</gene>
<reference evidence="1 2" key="1">
    <citation type="submission" date="2009-01" db="EMBL/GenBank/DDBJ databases">
        <title>Complete sequence of chromosome of Methylobacterium nodulans ORS 2060.</title>
        <authorList>
            <consortium name="US DOE Joint Genome Institute"/>
            <person name="Lucas S."/>
            <person name="Copeland A."/>
            <person name="Lapidus A."/>
            <person name="Glavina del Rio T."/>
            <person name="Dalin E."/>
            <person name="Tice H."/>
            <person name="Bruce D."/>
            <person name="Goodwin L."/>
            <person name="Pitluck S."/>
            <person name="Sims D."/>
            <person name="Brettin T."/>
            <person name="Detter J.C."/>
            <person name="Han C."/>
            <person name="Larimer F."/>
            <person name="Land M."/>
            <person name="Hauser L."/>
            <person name="Kyrpides N."/>
            <person name="Ivanova N."/>
            <person name="Marx C.J."/>
            <person name="Richardson P."/>
        </authorList>
    </citation>
    <scope>NUCLEOTIDE SEQUENCE [LARGE SCALE GENOMIC DNA]</scope>
    <source>
        <strain evidence="2">LMG 21967 / CNCM I-2342 / ORS 2060</strain>
    </source>
</reference>
<name>B8IAM5_METNO</name>
<keyword evidence="2" id="KW-1185">Reference proteome</keyword>
<organism evidence="1 2">
    <name type="scientific">Methylobacterium nodulans (strain LMG 21967 / CNCM I-2342 / ORS 2060)</name>
    <dbReference type="NCBI Taxonomy" id="460265"/>
    <lineage>
        <taxon>Bacteria</taxon>
        <taxon>Pseudomonadati</taxon>
        <taxon>Pseudomonadota</taxon>
        <taxon>Alphaproteobacteria</taxon>
        <taxon>Hyphomicrobiales</taxon>
        <taxon>Methylobacteriaceae</taxon>
        <taxon>Methylobacterium</taxon>
    </lineage>
</organism>
<proteinExistence type="predicted"/>
<evidence type="ECO:0000313" key="2">
    <source>
        <dbReference type="Proteomes" id="UP000008207"/>
    </source>
</evidence>
<accession>B8IAM5</accession>
<sequence>MIAEDECRLNLLVAYPYLSAPAIKVLEERAADLRWVLDSGAFTAWKAGKPIALDDYCRFLENLPVQPWRYFTLDVIGDPHASLKNYETMLARGFTPVPIFTRGESLDMLDEYYKTSDLVGVGGLVGTTGNKGFVNGVMKRIAGRKVHLLGFTNLEYISVYRPYMCDSSSWASAMQYASIKLYAHGKVIAVSKKDFVKPPSPKILALFNEMGLEARALARADQWVNTGRGENAIERVAFRSFTRHQLEVRKNLGTHLFMAVASDWQAKCAHDAFCFWRGQRPALCA</sequence>
<dbReference type="KEGG" id="mno:Mnod_6265"/>
<protein>
    <submittedName>
        <fullName evidence="1">Uncharacterized protein</fullName>
    </submittedName>
</protein>
<dbReference type="EMBL" id="CP001349">
    <property type="protein sequence ID" value="ACL61070.1"/>
    <property type="molecule type" value="Genomic_DNA"/>
</dbReference>
<dbReference type="Proteomes" id="UP000008207">
    <property type="component" value="Chromosome"/>
</dbReference>
<dbReference type="STRING" id="460265.Mnod_6265"/>
<dbReference type="OrthoDB" id="4324733at2"/>
<dbReference type="HOGENOM" id="CLU_975951_0_0_5"/>
<evidence type="ECO:0000313" key="1">
    <source>
        <dbReference type="EMBL" id="ACL61070.1"/>
    </source>
</evidence>
<dbReference type="eggNOG" id="ENOG5033FIF">
    <property type="taxonomic scope" value="Bacteria"/>
</dbReference>
<dbReference type="AlphaFoldDB" id="B8IAM5"/>